<reference evidence="4 5" key="1">
    <citation type="submission" date="2020-05" db="EMBL/GenBank/DDBJ databases">
        <title>Complete genome sequencing of Campylobacter and Arcobacter type strains.</title>
        <authorList>
            <person name="Miller W.G."/>
            <person name="Yee E."/>
        </authorList>
    </citation>
    <scope>NUCLEOTIDE SEQUENCE [LARGE SCALE GENOMIC DNA]</scope>
    <source>
        <strain evidence="4 5">LMG 25694</strain>
    </source>
</reference>
<keyword evidence="2" id="KW-0472">Membrane</keyword>
<dbReference type="InterPro" id="IPR009038">
    <property type="entry name" value="GOLD_dom"/>
</dbReference>
<evidence type="ECO:0000313" key="5">
    <source>
        <dbReference type="Proteomes" id="UP000503313"/>
    </source>
</evidence>
<keyword evidence="5" id="KW-1185">Reference proteome</keyword>
<dbReference type="KEGG" id="adz:ADFLV_2540"/>
<organism evidence="4 5">
    <name type="scientific">Arcobacter defluvii</name>
    <dbReference type="NCBI Taxonomy" id="873191"/>
    <lineage>
        <taxon>Bacteria</taxon>
        <taxon>Pseudomonadati</taxon>
        <taxon>Campylobacterota</taxon>
        <taxon>Epsilonproteobacteria</taxon>
        <taxon>Campylobacterales</taxon>
        <taxon>Arcobacteraceae</taxon>
        <taxon>Arcobacter</taxon>
    </lineage>
</organism>
<evidence type="ECO:0000313" key="4">
    <source>
        <dbReference type="EMBL" id="QKF78523.1"/>
    </source>
</evidence>
<dbReference type="Pfam" id="PF01105">
    <property type="entry name" value="EMP24_GP25L"/>
    <property type="match status" value="1"/>
</dbReference>
<feature type="domain" description="GOLD" evidence="3">
    <location>
        <begin position="25"/>
        <end position="137"/>
    </location>
</feature>
<dbReference type="RefSeq" id="WP_014475134.1">
    <property type="nucleotide sequence ID" value="NZ_CP053835.1"/>
</dbReference>
<sequence>MLRFLVLLIVPIFLFAHKINLFLDYENGNLFISSYFANAKGCINCKFEIRDKDNNLILSDKLDENGEYNYKTDKSELTVIIDAGAGHSVSKNVTEQINTVEKEIEENSNEKMKELIEKNKQLENKIKVLEEQLDYFEIFKVLFGLAIIFLIFLVLKRVKN</sequence>
<accession>A0AAE7BG90</accession>
<keyword evidence="2" id="KW-0812">Transmembrane</keyword>
<feature type="transmembrane region" description="Helical" evidence="2">
    <location>
        <begin position="138"/>
        <end position="155"/>
    </location>
</feature>
<keyword evidence="2" id="KW-1133">Transmembrane helix</keyword>
<evidence type="ECO:0000259" key="3">
    <source>
        <dbReference type="Pfam" id="PF01105"/>
    </source>
</evidence>
<keyword evidence="1" id="KW-0175">Coiled coil</keyword>
<dbReference type="AlphaFoldDB" id="A0AAE7BG90"/>
<evidence type="ECO:0000256" key="2">
    <source>
        <dbReference type="SAM" id="Phobius"/>
    </source>
</evidence>
<dbReference type="EMBL" id="CP053835">
    <property type="protein sequence ID" value="QKF78523.1"/>
    <property type="molecule type" value="Genomic_DNA"/>
</dbReference>
<feature type="coiled-coil region" evidence="1">
    <location>
        <begin position="90"/>
        <end position="139"/>
    </location>
</feature>
<evidence type="ECO:0000256" key="1">
    <source>
        <dbReference type="SAM" id="Coils"/>
    </source>
</evidence>
<protein>
    <submittedName>
        <fullName evidence="4">Cobalt/nickel ECF transporter CbiMNQO, S component CbiN</fullName>
    </submittedName>
</protein>
<name>A0AAE7BG90_9BACT</name>
<gene>
    <name evidence="4" type="primary">cbiN</name>
    <name evidence="4" type="ORF">ADFLV_2540</name>
</gene>
<dbReference type="Proteomes" id="UP000503313">
    <property type="component" value="Chromosome"/>
</dbReference>
<proteinExistence type="predicted"/>